<protein>
    <recommendedName>
        <fullName evidence="3">Zinc-binding protein</fullName>
    </recommendedName>
</protein>
<dbReference type="RefSeq" id="WP_116556314.1">
    <property type="nucleotide sequence ID" value="NZ_QCZG01000074.1"/>
</dbReference>
<keyword evidence="2" id="KW-1185">Reference proteome</keyword>
<dbReference type="EMBL" id="QCZG01000074">
    <property type="protein sequence ID" value="PWA05271.1"/>
    <property type="molecule type" value="Genomic_DNA"/>
</dbReference>
<dbReference type="Proteomes" id="UP000245998">
    <property type="component" value="Unassembled WGS sequence"/>
</dbReference>
<proteinExistence type="predicted"/>
<evidence type="ECO:0008006" key="3">
    <source>
        <dbReference type="Google" id="ProtNLM"/>
    </source>
</evidence>
<comment type="caution">
    <text evidence="1">The sequence shown here is derived from an EMBL/GenBank/DDBJ whole genome shotgun (WGS) entry which is preliminary data.</text>
</comment>
<organism evidence="1 2">
    <name type="scientific">Pueribacillus theae</name>
    <dbReference type="NCBI Taxonomy" id="2171751"/>
    <lineage>
        <taxon>Bacteria</taxon>
        <taxon>Bacillati</taxon>
        <taxon>Bacillota</taxon>
        <taxon>Bacilli</taxon>
        <taxon>Bacillales</taxon>
        <taxon>Bacillaceae</taxon>
        <taxon>Pueribacillus</taxon>
    </lineage>
</organism>
<sequence>MPNIKCVNCEKIVIGGEYLITHDGDMVCYDCEYDGVVQYCECCDELFFDDELNHVGNDETVCDSCMNEYYTECDNCNHIGHDEDMHFDRNGECLCDNCREDYIQCYACEVFVHVENSIYNDAHGDWYCYDCAPSSIIHDYNYSPALQFFGNAEGKDYYGVELEVDLGDDYNNHEDVASSLEGWTSGELYFKEDGSLNDGFEIISQPCSFEHHMNNINWKGMLNDLRNEGYRSHDVGTCGIHVHISRKGFGQTFDEQDLNIMKLLFIVERHWDKMVAFSRRTERQLDSWAKSYVADSGMSREVICERELLETAKCAGRYYAINLNNRSTVEFRLFRGTLNINTFKATIQFVKALRDLVIDYSIEELQTMSWNGVARYLERQGYEELNRYLKQRGIEYKDVSTLSYESDRETA</sequence>
<dbReference type="InterPro" id="IPR022025">
    <property type="entry name" value="Amidoligase_2"/>
</dbReference>
<dbReference type="AlphaFoldDB" id="A0A2U1JJF9"/>
<dbReference type="Pfam" id="PF12224">
    <property type="entry name" value="Amidoligase_2"/>
    <property type="match status" value="1"/>
</dbReference>
<evidence type="ECO:0000313" key="1">
    <source>
        <dbReference type="EMBL" id="PWA05271.1"/>
    </source>
</evidence>
<dbReference type="OrthoDB" id="1955672at2"/>
<accession>A0A2U1JJF9</accession>
<evidence type="ECO:0000313" key="2">
    <source>
        <dbReference type="Proteomes" id="UP000245998"/>
    </source>
</evidence>
<reference evidence="1 2" key="1">
    <citation type="submission" date="2018-04" db="EMBL/GenBank/DDBJ databases">
        <title>Camelliibacillus theae gen. nov., sp. nov., isolated from Pu'er tea.</title>
        <authorList>
            <person name="Niu L."/>
        </authorList>
    </citation>
    <scope>NUCLEOTIDE SEQUENCE [LARGE SCALE GENOMIC DNA]</scope>
    <source>
        <strain evidence="1 2">T8</strain>
    </source>
</reference>
<name>A0A2U1JJF9_9BACI</name>
<gene>
    <name evidence="1" type="ORF">DCC39_18235</name>
</gene>